<comment type="subcellular location">
    <subcellularLocation>
        <location evidence="1">Mitochondrion</location>
    </subcellularLocation>
</comment>
<dbReference type="PANTHER" id="PTHR11076:SF33">
    <property type="entry name" value="DNA POLYMERASE KAPPA"/>
    <property type="match status" value="1"/>
</dbReference>
<dbReference type="GO" id="GO:0005739">
    <property type="term" value="C:mitochondrion"/>
    <property type="evidence" value="ECO:0007669"/>
    <property type="project" value="UniProtKB-SubCell"/>
</dbReference>
<evidence type="ECO:0000313" key="17">
    <source>
        <dbReference type="Proteomes" id="UP001187682"/>
    </source>
</evidence>
<evidence type="ECO:0000256" key="12">
    <source>
        <dbReference type="ARBA" id="ARBA00023204"/>
    </source>
</evidence>
<dbReference type="Gene3D" id="3.30.70.270">
    <property type="match status" value="1"/>
</dbReference>
<name>A0AAE8SYR4_9PEZI</name>
<dbReference type="NCBIfam" id="NF002677">
    <property type="entry name" value="PRK02406.1"/>
    <property type="match status" value="1"/>
</dbReference>
<dbReference type="InterPro" id="IPR022880">
    <property type="entry name" value="DNApol_IV"/>
</dbReference>
<evidence type="ECO:0000256" key="6">
    <source>
        <dbReference type="ARBA" id="ARBA00022705"/>
    </source>
</evidence>
<feature type="domain" description="UmuC" evidence="15">
    <location>
        <begin position="136"/>
        <end position="315"/>
    </location>
</feature>
<dbReference type="GO" id="GO:0003684">
    <property type="term" value="F:damaged DNA binding"/>
    <property type="evidence" value="ECO:0007669"/>
    <property type="project" value="InterPro"/>
</dbReference>
<evidence type="ECO:0000256" key="1">
    <source>
        <dbReference type="ARBA" id="ARBA00004173"/>
    </source>
</evidence>
<evidence type="ECO:0000313" key="16">
    <source>
        <dbReference type="EMBL" id="SPO06166.1"/>
    </source>
</evidence>
<dbReference type="Pfam" id="PF00817">
    <property type="entry name" value="IMS"/>
    <property type="match status" value="1"/>
</dbReference>
<dbReference type="InterPro" id="IPR043502">
    <property type="entry name" value="DNA/RNA_pol_sf"/>
</dbReference>
<keyword evidence="11" id="KW-0496">Mitochondrion</keyword>
<dbReference type="GO" id="GO:0006281">
    <property type="term" value="P:DNA repair"/>
    <property type="evidence" value="ECO:0007669"/>
    <property type="project" value="UniProtKB-KW"/>
</dbReference>
<dbReference type="GO" id="GO:0042276">
    <property type="term" value="P:error-prone translesion synthesis"/>
    <property type="evidence" value="ECO:0007669"/>
    <property type="project" value="TreeGrafter"/>
</dbReference>
<evidence type="ECO:0000256" key="11">
    <source>
        <dbReference type="ARBA" id="ARBA00023128"/>
    </source>
</evidence>
<dbReference type="InterPro" id="IPR043128">
    <property type="entry name" value="Rev_trsase/Diguanyl_cyclase"/>
</dbReference>
<feature type="compositionally biased region" description="Basic and acidic residues" evidence="14">
    <location>
        <begin position="28"/>
        <end position="42"/>
    </location>
</feature>
<dbReference type="InterPro" id="IPR001126">
    <property type="entry name" value="UmuC"/>
</dbReference>
<dbReference type="FunFam" id="1.10.150.810:FF:000003">
    <property type="entry name" value="DNA polymerase kappa subunit"/>
    <property type="match status" value="1"/>
</dbReference>
<dbReference type="Gene3D" id="1.10.150.20">
    <property type="entry name" value="5' to 3' exonuclease, C-terminal subdomain"/>
    <property type="match status" value="1"/>
</dbReference>
<dbReference type="AlphaFoldDB" id="A0AAE8SYR4"/>
<dbReference type="Proteomes" id="UP001187682">
    <property type="component" value="Unassembled WGS sequence"/>
</dbReference>
<evidence type="ECO:0000256" key="8">
    <source>
        <dbReference type="ARBA" id="ARBA00022763"/>
    </source>
</evidence>
<dbReference type="Gene3D" id="3.30.1490.100">
    <property type="entry name" value="DNA polymerase, Y-family, little finger domain"/>
    <property type="match status" value="1"/>
</dbReference>
<dbReference type="GO" id="GO:0046872">
    <property type="term" value="F:metal ion binding"/>
    <property type="evidence" value="ECO:0007669"/>
    <property type="project" value="UniProtKB-KW"/>
</dbReference>
<keyword evidence="10" id="KW-0239">DNA-directed DNA polymerase</keyword>
<keyword evidence="9" id="KW-0460">Magnesium</keyword>
<dbReference type="GO" id="GO:0070987">
    <property type="term" value="P:error-free translesion synthesis"/>
    <property type="evidence" value="ECO:0007669"/>
    <property type="project" value="UniProtKB-ARBA"/>
</dbReference>
<keyword evidence="12" id="KW-0234">DNA repair</keyword>
<evidence type="ECO:0000256" key="13">
    <source>
        <dbReference type="ARBA" id="ARBA00049244"/>
    </source>
</evidence>
<evidence type="ECO:0000256" key="4">
    <source>
        <dbReference type="ARBA" id="ARBA00022679"/>
    </source>
</evidence>
<evidence type="ECO:0000256" key="2">
    <source>
        <dbReference type="ARBA" id="ARBA00012417"/>
    </source>
</evidence>
<dbReference type="GO" id="GO:0005634">
    <property type="term" value="C:nucleus"/>
    <property type="evidence" value="ECO:0007669"/>
    <property type="project" value="TreeGrafter"/>
</dbReference>
<dbReference type="Gene3D" id="3.40.1170.60">
    <property type="match status" value="1"/>
</dbReference>
<dbReference type="SUPFAM" id="SSF100879">
    <property type="entry name" value="Lesion bypass DNA polymerase (Y-family), little finger domain"/>
    <property type="match status" value="1"/>
</dbReference>
<evidence type="ECO:0000259" key="15">
    <source>
        <dbReference type="PROSITE" id="PS50173"/>
    </source>
</evidence>
<comment type="catalytic activity">
    <reaction evidence="13">
        <text>DNA(n) + a 2'-deoxyribonucleoside 5'-triphosphate = DNA(n+1) + diphosphate</text>
        <dbReference type="Rhea" id="RHEA:22508"/>
        <dbReference type="Rhea" id="RHEA-COMP:17339"/>
        <dbReference type="Rhea" id="RHEA-COMP:17340"/>
        <dbReference type="ChEBI" id="CHEBI:33019"/>
        <dbReference type="ChEBI" id="CHEBI:61560"/>
        <dbReference type="ChEBI" id="CHEBI:173112"/>
        <dbReference type="EC" id="2.7.7.7"/>
    </reaction>
</comment>
<keyword evidence="6" id="KW-0235">DNA replication</keyword>
<evidence type="ECO:0000256" key="3">
    <source>
        <dbReference type="ARBA" id="ARBA00016178"/>
    </source>
</evidence>
<dbReference type="InterPro" id="IPR036775">
    <property type="entry name" value="DNA_pol_Y-fam_lit_finger_sf"/>
</dbReference>
<keyword evidence="5" id="KW-0548">Nucleotidyltransferase</keyword>
<dbReference type="InterPro" id="IPR017961">
    <property type="entry name" value="DNA_pol_Y-fam_little_finger"/>
</dbReference>
<dbReference type="InterPro" id="IPR050116">
    <property type="entry name" value="DNA_polymerase-Y"/>
</dbReference>
<dbReference type="SUPFAM" id="SSF56672">
    <property type="entry name" value="DNA/RNA polymerases"/>
    <property type="match status" value="1"/>
</dbReference>
<evidence type="ECO:0000256" key="10">
    <source>
        <dbReference type="ARBA" id="ARBA00022932"/>
    </source>
</evidence>
<keyword evidence="4" id="KW-0808">Transferase</keyword>
<dbReference type="PANTHER" id="PTHR11076">
    <property type="entry name" value="DNA REPAIR POLYMERASE UMUC / TRANSFERASE FAMILY MEMBER"/>
    <property type="match status" value="1"/>
</dbReference>
<dbReference type="FunFam" id="3.30.70.270:FF:000014">
    <property type="entry name" value="DNA polymerase kappa subunit"/>
    <property type="match status" value="1"/>
</dbReference>
<dbReference type="EMBL" id="ONZQ02000015">
    <property type="protein sequence ID" value="SPO06166.1"/>
    <property type="molecule type" value="Genomic_DNA"/>
</dbReference>
<dbReference type="FunFam" id="3.30.1490.100:FF:000004">
    <property type="entry name" value="DNA polymerase IV"/>
    <property type="match status" value="1"/>
</dbReference>
<accession>A0AAE8SYR4</accession>
<comment type="caution">
    <text evidence="16">The sequence shown here is derived from an EMBL/GenBank/DDBJ whole genome shotgun (WGS) entry which is preliminary data.</text>
</comment>
<dbReference type="GO" id="GO:0003887">
    <property type="term" value="F:DNA-directed DNA polymerase activity"/>
    <property type="evidence" value="ECO:0007669"/>
    <property type="project" value="UniProtKB-KW"/>
</dbReference>
<keyword evidence="8" id="KW-0227">DNA damage</keyword>
<keyword evidence="17" id="KW-1185">Reference proteome</keyword>
<keyword evidence="7" id="KW-0479">Metal-binding</keyword>
<evidence type="ECO:0000256" key="14">
    <source>
        <dbReference type="SAM" id="MobiDB-lite"/>
    </source>
</evidence>
<sequence>MTRETEPSNPPNVRDGTPELPPPTTGPEKQDGADADPDAERHDHDTLKYQLLGPSLTKAGQDSVDQTKVAEIIYNTSKGSKFFNHEEARDKVLTTKIALILERKAALAEHQVARYVRDADTYLAQLEVTRDLSQHIVHVDCDAFFAAVEELDRPELKDIPFAVGRGVLTTCNYHARRFGVRSGMAAFVAKKLCPSLTLISNNHAKYSAKANEVRAVLANYDPRFESASIDEAYLNITAYCAANDIGPAEAVENLRREVHERTHVTVSAGIAANARLAKICSNLNKPNGQFVLPSERADIMGFMRSLSTRKVSGIGRVMERELAAVGISAVGDIYERRGYVLPLFGEKAYAFLMHVYLGLGRTQIRPAEEYERKSVGTERTFQSISDPEVLRAKLRQTAEELEKELAKAEVRGRTVVLKVKQHTFEVYTRQVVAGKQVYKAEDLYKLAAPMLAKLQEEVEGGLCVRLMGLRCTQLVGTKKPDAEAFFGVRSRPDVTRPDLDEDGWEKWPEELLGEADSSALSPGNDPFGDAKPDDEIGADDPDDSGPTADTTLPQGHTAEERAEFWDCPICFRPQPASERLLNEHIDLCLSRQTIRDAVQDTVPLGPPKSPVRPAAAPADSSGTGKRKRGRPRAGEASGEGDPRQRKLCFG</sequence>
<feature type="region of interest" description="Disordered" evidence="14">
    <location>
        <begin position="600"/>
        <end position="650"/>
    </location>
</feature>
<dbReference type="Gene3D" id="3.30.160.60">
    <property type="entry name" value="Classic Zinc Finger"/>
    <property type="match status" value="1"/>
</dbReference>
<gene>
    <name evidence="16" type="ORF">DNG_08855</name>
</gene>
<dbReference type="CDD" id="cd03586">
    <property type="entry name" value="PolY_Pol_IV_kappa"/>
    <property type="match status" value="1"/>
</dbReference>
<dbReference type="EC" id="2.7.7.7" evidence="2"/>
<dbReference type="Gene3D" id="1.10.150.810">
    <property type="match status" value="1"/>
</dbReference>
<dbReference type="Pfam" id="PF11799">
    <property type="entry name" value="IMS_C"/>
    <property type="match status" value="1"/>
</dbReference>
<feature type="region of interest" description="Disordered" evidence="14">
    <location>
        <begin position="515"/>
        <end position="553"/>
    </location>
</feature>
<feature type="region of interest" description="Disordered" evidence="14">
    <location>
        <begin position="1"/>
        <end position="42"/>
    </location>
</feature>
<protein>
    <recommendedName>
        <fullName evidence="3">DNA polymerase kappa</fullName>
        <ecNumber evidence="2">2.7.7.7</ecNumber>
    </recommendedName>
</protein>
<dbReference type="FunFam" id="3.40.1170.60:FF:000012">
    <property type="entry name" value="Putative DNA-directed polymerase kappa"/>
    <property type="match status" value="1"/>
</dbReference>
<evidence type="ECO:0000256" key="7">
    <source>
        <dbReference type="ARBA" id="ARBA00022723"/>
    </source>
</evidence>
<dbReference type="PROSITE" id="PS50173">
    <property type="entry name" value="UMUC"/>
    <property type="match status" value="1"/>
</dbReference>
<evidence type="ECO:0000256" key="5">
    <source>
        <dbReference type="ARBA" id="ARBA00022695"/>
    </source>
</evidence>
<reference evidence="16" key="1">
    <citation type="submission" date="2018-03" db="EMBL/GenBank/DDBJ databases">
        <authorList>
            <person name="Guldener U."/>
        </authorList>
    </citation>
    <scope>NUCLEOTIDE SEQUENCE</scope>
</reference>
<proteinExistence type="predicted"/>
<dbReference type="GO" id="GO:0006260">
    <property type="term" value="P:DNA replication"/>
    <property type="evidence" value="ECO:0007669"/>
    <property type="project" value="UniProtKB-KW"/>
</dbReference>
<organism evidence="16 17">
    <name type="scientific">Cephalotrichum gorgonifer</name>
    <dbReference type="NCBI Taxonomy" id="2041049"/>
    <lineage>
        <taxon>Eukaryota</taxon>
        <taxon>Fungi</taxon>
        <taxon>Dikarya</taxon>
        <taxon>Ascomycota</taxon>
        <taxon>Pezizomycotina</taxon>
        <taxon>Sordariomycetes</taxon>
        <taxon>Hypocreomycetidae</taxon>
        <taxon>Microascales</taxon>
        <taxon>Microascaceae</taxon>
        <taxon>Cephalotrichum</taxon>
    </lineage>
</organism>
<evidence type="ECO:0000256" key="9">
    <source>
        <dbReference type="ARBA" id="ARBA00022842"/>
    </source>
</evidence>